<protein>
    <submittedName>
        <fullName evidence="6">Uncharacterized protein</fullName>
    </submittedName>
</protein>
<evidence type="ECO:0000256" key="4">
    <source>
        <dbReference type="ARBA" id="ARBA00023180"/>
    </source>
</evidence>
<gene>
    <name evidence="6" type="ORF">AALO_G00015720</name>
</gene>
<dbReference type="GO" id="GO:0016020">
    <property type="term" value="C:membrane"/>
    <property type="evidence" value="ECO:0007669"/>
    <property type="project" value="UniProtKB-SubCell"/>
</dbReference>
<dbReference type="SUPFAM" id="SSF48726">
    <property type="entry name" value="Immunoglobulin"/>
    <property type="match status" value="1"/>
</dbReference>
<dbReference type="PANTHER" id="PTHR12080">
    <property type="entry name" value="SIGNALING LYMPHOCYTIC ACTIVATION MOLECULE"/>
    <property type="match status" value="1"/>
</dbReference>
<evidence type="ECO:0000256" key="5">
    <source>
        <dbReference type="SAM" id="Phobius"/>
    </source>
</evidence>
<keyword evidence="5" id="KW-1133">Transmembrane helix</keyword>
<comment type="caution">
    <text evidence="6">The sequence shown here is derived from an EMBL/GenBank/DDBJ whole genome shotgun (WGS) entry which is preliminary data.</text>
</comment>
<dbReference type="AlphaFoldDB" id="A0AAV6HKR8"/>
<evidence type="ECO:0000256" key="1">
    <source>
        <dbReference type="ARBA" id="ARBA00004370"/>
    </source>
</evidence>
<evidence type="ECO:0000256" key="2">
    <source>
        <dbReference type="ARBA" id="ARBA00022729"/>
    </source>
</evidence>
<keyword evidence="2" id="KW-0732">Signal</keyword>
<accession>A0AAV6HKR8</accession>
<keyword evidence="4" id="KW-0325">Glycoprotein</keyword>
<name>A0AAV6HKR8_9TELE</name>
<dbReference type="Gene3D" id="2.60.40.10">
    <property type="entry name" value="Immunoglobulins"/>
    <property type="match status" value="1"/>
</dbReference>
<dbReference type="Proteomes" id="UP000823561">
    <property type="component" value="Chromosome 1"/>
</dbReference>
<keyword evidence="5" id="KW-0812">Transmembrane</keyword>
<evidence type="ECO:0000313" key="7">
    <source>
        <dbReference type="Proteomes" id="UP000823561"/>
    </source>
</evidence>
<dbReference type="InterPro" id="IPR013783">
    <property type="entry name" value="Ig-like_fold"/>
</dbReference>
<dbReference type="PANTHER" id="PTHR12080:SF48">
    <property type="entry name" value="IMMUNOGLOBULIN SUBTYPE DOMAIN-CONTAINING PROTEIN"/>
    <property type="match status" value="1"/>
</dbReference>
<dbReference type="InterPro" id="IPR015631">
    <property type="entry name" value="CD2/SLAM_rcpt"/>
</dbReference>
<feature type="transmembrane region" description="Helical" evidence="5">
    <location>
        <begin position="276"/>
        <end position="301"/>
    </location>
</feature>
<evidence type="ECO:0000313" key="6">
    <source>
        <dbReference type="EMBL" id="KAG5286521.1"/>
    </source>
</evidence>
<keyword evidence="3 5" id="KW-0472">Membrane</keyword>
<dbReference type="EMBL" id="JADWDJ010000001">
    <property type="protein sequence ID" value="KAG5286521.1"/>
    <property type="molecule type" value="Genomic_DNA"/>
</dbReference>
<comment type="subcellular location">
    <subcellularLocation>
        <location evidence="1">Membrane</location>
    </subcellularLocation>
</comment>
<proteinExistence type="predicted"/>
<sequence>MGWIDPVDYQSQRATFEFILDSLSLADYPATYFSIYFMLSQMQSPPSQSLLLQPRQMDFSLRKLFLLACVFYTEAKEDLYLLEGHHVKLDIQGHEQLRRENIDFVHWIFHKPFVRFYPVTERLFLLPDYRPNGTLEFDSRNFSMKLKNLQKNDSGLYRGEIGTEDKILVTEYSLSIQEPVTTPNLMVDSNWSSSDSCNVTLTCSGRDLSVTLICNGSTCMHEGGAFTDHKLIVIVRDDNILCNYSNQVSWSEAVLEMGEVCPFYIGQKKASSETEMSSWCLIGISCSVGLTVFTAFALLMLRHRVTTQRNKGGNATDYYSEVAHPPNQAEAQTLTHSSASSPSQHVLFKQPHQDEGFYSLLRL</sequence>
<dbReference type="InterPro" id="IPR036179">
    <property type="entry name" value="Ig-like_dom_sf"/>
</dbReference>
<reference evidence="6 7" key="1">
    <citation type="submission" date="2020-10" db="EMBL/GenBank/DDBJ databases">
        <title>Chromosome-scale genome assembly of the Allis shad, Alosa alosa.</title>
        <authorList>
            <person name="Margot Z."/>
            <person name="Christophe K."/>
            <person name="Cabau C."/>
            <person name="Louis A."/>
            <person name="Berthelot C."/>
            <person name="Parey E."/>
            <person name="Roest Crollius H."/>
            <person name="Montfort J."/>
            <person name="Robinson-Rechavi M."/>
            <person name="Bucao C."/>
            <person name="Bouchez O."/>
            <person name="Gislard M."/>
            <person name="Lluch J."/>
            <person name="Milhes M."/>
            <person name="Lampietro C."/>
            <person name="Lopez Roques C."/>
            <person name="Donnadieu C."/>
            <person name="Braasch I."/>
            <person name="Desvignes T."/>
            <person name="Postlethwait J."/>
            <person name="Bobe J."/>
            <person name="Guiguen Y."/>
        </authorList>
    </citation>
    <scope>NUCLEOTIDE SEQUENCE [LARGE SCALE GENOMIC DNA]</scope>
    <source>
        <strain evidence="6">M-15738</strain>
        <tissue evidence="6">Blood</tissue>
    </source>
</reference>
<keyword evidence="7" id="KW-1185">Reference proteome</keyword>
<organism evidence="6 7">
    <name type="scientific">Alosa alosa</name>
    <name type="common">allis shad</name>
    <dbReference type="NCBI Taxonomy" id="278164"/>
    <lineage>
        <taxon>Eukaryota</taxon>
        <taxon>Metazoa</taxon>
        <taxon>Chordata</taxon>
        <taxon>Craniata</taxon>
        <taxon>Vertebrata</taxon>
        <taxon>Euteleostomi</taxon>
        <taxon>Actinopterygii</taxon>
        <taxon>Neopterygii</taxon>
        <taxon>Teleostei</taxon>
        <taxon>Clupei</taxon>
        <taxon>Clupeiformes</taxon>
        <taxon>Clupeoidei</taxon>
        <taxon>Clupeidae</taxon>
        <taxon>Alosa</taxon>
    </lineage>
</organism>
<evidence type="ECO:0000256" key="3">
    <source>
        <dbReference type="ARBA" id="ARBA00023136"/>
    </source>
</evidence>